<dbReference type="InterPro" id="IPR027417">
    <property type="entry name" value="P-loop_NTPase"/>
</dbReference>
<evidence type="ECO:0000313" key="3">
    <source>
        <dbReference type="EMBL" id="RKO93631.1"/>
    </source>
</evidence>
<dbReference type="GO" id="GO:0080008">
    <property type="term" value="C:Cul4-RING E3 ubiquitin ligase complex"/>
    <property type="evidence" value="ECO:0007669"/>
    <property type="project" value="TreeGrafter"/>
</dbReference>
<evidence type="ECO:0000256" key="1">
    <source>
        <dbReference type="ARBA" id="ARBA00022737"/>
    </source>
</evidence>
<accession>A0A4P9WKU8</accession>
<protein>
    <submittedName>
        <fullName evidence="3">Uncharacterized protein</fullName>
    </submittedName>
</protein>
<feature type="region of interest" description="Disordered" evidence="2">
    <location>
        <begin position="1"/>
        <end position="41"/>
    </location>
</feature>
<evidence type="ECO:0000256" key="2">
    <source>
        <dbReference type="SAM" id="MobiDB-lite"/>
    </source>
</evidence>
<feature type="compositionally biased region" description="Polar residues" evidence="2">
    <location>
        <begin position="124"/>
        <end position="144"/>
    </location>
</feature>
<name>A0A4P9WKU8_9FUNG</name>
<organism evidence="3 4">
    <name type="scientific">Blyttiomyces helicus</name>
    <dbReference type="NCBI Taxonomy" id="388810"/>
    <lineage>
        <taxon>Eukaryota</taxon>
        <taxon>Fungi</taxon>
        <taxon>Fungi incertae sedis</taxon>
        <taxon>Chytridiomycota</taxon>
        <taxon>Chytridiomycota incertae sedis</taxon>
        <taxon>Chytridiomycetes</taxon>
        <taxon>Chytridiomycetes incertae sedis</taxon>
        <taxon>Blyttiomyces</taxon>
    </lineage>
</organism>
<dbReference type="EMBL" id="KZ994166">
    <property type="protein sequence ID" value="RKO93631.1"/>
    <property type="molecule type" value="Genomic_DNA"/>
</dbReference>
<keyword evidence="4" id="KW-1185">Reference proteome</keyword>
<dbReference type="InterPro" id="IPR051191">
    <property type="entry name" value="DCAF12"/>
</dbReference>
<gene>
    <name evidence="3" type="ORF">BDK51DRAFT_42593</name>
</gene>
<dbReference type="PANTHER" id="PTHR19860:SF40">
    <property type="entry name" value="WD40 REPEAT-CONTAINING PROTEIN"/>
    <property type="match status" value="1"/>
</dbReference>
<keyword evidence="1" id="KW-0677">Repeat</keyword>
<dbReference type="PANTHER" id="PTHR19860">
    <property type="entry name" value="DDB1- AND CUL4-ASSOCIATED FACTOR 12-RELATED"/>
    <property type="match status" value="1"/>
</dbReference>
<reference evidence="4" key="1">
    <citation type="journal article" date="2018" name="Nat. Microbiol.">
        <title>Leveraging single-cell genomics to expand the fungal tree of life.</title>
        <authorList>
            <person name="Ahrendt S.R."/>
            <person name="Quandt C.A."/>
            <person name="Ciobanu D."/>
            <person name="Clum A."/>
            <person name="Salamov A."/>
            <person name="Andreopoulos B."/>
            <person name="Cheng J.F."/>
            <person name="Woyke T."/>
            <person name="Pelin A."/>
            <person name="Henrissat B."/>
            <person name="Reynolds N.K."/>
            <person name="Benny G.L."/>
            <person name="Smith M.E."/>
            <person name="James T.Y."/>
            <person name="Grigoriev I.V."/>
        </authorList>
    </citation>
    <scope>NUCLEOTIDE SEQUENCE [LARGE SCALE GENOMIC DNA]</scope>
</reference>
<feature type="region of interest" description="Disordered" evidence="2">
    <location>
        <begin position="86"/>
        <end position="165"/>
    </location>
</feature>
<proteinExistence type="predicted"/>
<evidence type="ECO:0000313" key="4">
    <source>
        <dbReference type="Proteomes" id="UP000269721"/>
    </source>
</evidence>
<dbReference type="SUPFAM" id="SSF52540">
    <property type="entry name" value="P-loop containing nucleoside triphosphate hydrolases"/>
    <property type="match status" value="1"/>
</dbReference>
<sequence length="1362" mass="146164">MGCGASSAKTFPAEASDDEASTAVGLHSEKPSKATPATAADQKISGVGTVLVDPSSEIAKTAKVVKSDGSPPELVRLPFVQSTSVSPELSTAGHDPQSAPAFPGKPALSPIATTQPLALASPARPSNPTYSRANRSSPTNSTDGLTEEQRERLIRRTQSRNRREREALACAENMERVADLAHGTAPSVEEVVGWVKGAQFVSKTTRADPSTPKLSTWKPLTARVVVNSSPALEVAEREAVEAIVMPAVSKAFEDYRKKPAHVDYWMEPSQASTPDLLERIFSEIDRARPLFITIVSNPCGPPLDPSDVPIAVLAVHPWLAECTGMALEEVALVYAMRGADGTDTGDAPLVLPIVYMLRDACAGSVEVVREAEAGTGDESMRDRLEQAERNGKIQLHEFASTIELVDGLTRDLSAALATVAQSIAGDQALGLFDDDDHLHAAFAHARRTAHYSREEEVAALDQFLLGRERVMLLASPPGRGKAALLATWIARVENDQSQGPVIWHFTSSSPSAADPVRMVTRLTRALRRVVPGVQTLDGAPLLDGPGGADPAGAFRRFRELLAAASEALGRVQSRVMIIVEGVDAFSDVTGGNDLAWLPWTPPARIKILLSCSDESPVVLTCRRRQWREMKVDPLSEIGRRGIIELVAGEGAAVGRDFTPIVEAEQSADPLFVCLATSEMMRVVDREDVERAAHLKSLLEGGIPSLMSEILQRVHRECDSSSPADPSAASDTDALSCCPVTDVLCAVWTSRFGPTVKDLAMLLALPRRTLAGLLATLSPLLITTSGHVVFSHQCVRIAVETRYLVTRRQKCAAFERVAPAWVEAAADPAAAGRRVVAEAAFALAGTVGGQAGEERLRAFIGRPDVFRVLVGGDQAVWMDELKSLWEAAGGMDLAGKIYLQISEVIFDHPDPDPFMYTVEDIRIFATFLSAHGQHVPARAILSYLIARASPPDPRDALSLSRTCKALGLLGAREYNLMRVGRSGGQGPVFDEVDVELAECLVQRGRATEGRAVCVNVLRRVMAEGGEVEVERAGLVVGLCYAIADIDARRGELRSAMALILAATQVAEKVVGPVHLQLVPEYAFARNVLERTRSLLQSLSGATDEDGNIDPSAYPDCLLAHLPNSPGSGWYPSGTRIEWDYDDLSVLIDASLPASPSPVSPTVPHRGSIRTSTLIAVRSPGRRSSSAFSFGIDLAGEASDGDTEIDAYGRQWQLVACFDVEERVERQLKGRATPGEYVWTVAVVGGLDLDGAYVGDEDGLETGALFDSVAFVVAGEENEAFGPDRNLGEPFQVSRSGVAGHVVELHVDFRTRPWVVGVNGAGTLTHRFTLPGEDTGGTGNVGVEMTSTMYRVWRHKDMMKILHG</sequence>
<dbReference type="Proteomes" id="UP000269721">
    <property type="component" value="Unassembled WGS sequence"/>
</dbReference>